<keyword evidence="5" id="KW-0472">Membrane</keyword>
<keyword evidence="10" id="KW-1185">Reference proteome</keyword>
<dbReference type="Gene3D" id="1.10.287.130">
    <property type="match status" value="1"/>
</dbReference>
<dbReference type="GO" id="GO:0000155">
    <property type="term" value="F:phosphorelay sensor kinase activity"/>
    <property type="evidence" value="ECO:0007669"/>
    <property type="project" value="InterPro"/>
</dbReference>
<comment type="catalytic activity">
    <reaction evidence="1">
        <text>ATP + protein L-histidine = ADP + protein N-phospho-L-histidine.</text>
        <dbReference type="EC" id="2.7.13.3"/>
    </reaction>
</comment>
<dbReference type="InterPro" id="IPR005467">
    <property type="entry name" value="His_kinase_dom"/>
</dbReference>
<organism evidence="9 10">
    <name type="scientific">Gemmatimonas groenlandica</name>
    <dbReference type="NCBI Taxonomy" id="2732249"/>
    <lineage>
        <taxon>Bacteria</taxon>
        <taxon>Pseudomonadati</taxon>
        <taxon>Gemmatimonadota</taxon>
        <taxon>Gemmatimonadia</taxon>
        <taxon>Gemmatimonadales</taxon>
        <taxon>Gemmatimonadaceae</taxon>
        <taxon>Gemmatimonas</taxon>
    </lineage>
</organism>
<keyword evidence="5" id="KW-0812">Transmembrane</keyword>
<feature type="transmembrane region" description="Helical" evidence="5">
    <location>
        <begin position="137"/>
        <end position="160"/>
    </location>
</feature>
<dbReference type="InterPro" id="IPR000014">
    <property type="entry name" value="PAS"/>
</dbReference>
<dbReference type="SMART" id="SM00091">
    <property type="entry name" value="PAS"/>
    <property type="match status" value="1"/>
</dbReference>
<dbReference type="InterPro" id="IPR048437">
    <property type="entry name" value="MASE11"/>
</dbReference>
<keyword evidence="5" id="KW-1133">Transmembrane helix</keyword>
<dbReference type="PROSITE" id="PS50109">
    <property type="entry name" value="HIS_KIN"/>
    <property type="match status" value="1"/>
</dbReference>
<dbReference type="Pfam" id="PF20969">
    <property type="entry name" value="MASE11"/>
    <property type="match status" value="1"/>
</dbReference>
<dbReference type="SMART" id="SM00086">
    <property type="entry name" value="PAC"/>
    <property type="match status" value="1"/>
</dbReference>
<feature type="domain" description="Histidine kinase" evidence="6">
    <location>
        <begin position="326"/>
        <end position="549"/>
    </location>
</feature>
<dbReference type="NCBIfam" id="TIGR00229">
    <property type="entry name" value="sensory_box"/>
    <property type="match status" value="1"/>
</dbReference>
<dbReference type="SMART" id="SM00387">
    <property type="entry name" value="HATPase_c"/>
    <property type="match status" value="1"/>
</dbReference>
<dbReference type="SMART" id="SM00388">
    <property type="entry name" value="HisKA"/>
    <property type="match status" value="1"/>
</dbReference>
<feature type="transmembrane region" description="Helical" evidence="5">
    <location>
        <begin position="6"/>
        <end position="24"/>
    </location>
</feature>
<evidence type="ECO:0000259" key="8">
    <source>
        <dbReference type="PROSITE" id="PS50113"/>
    </source>
</evidence>
<accession>A0A6M4IUJ7</accession>
<dbReference type="InterPro" id="IPR003594">
    <property type="entry name" value="HATPase_dom"/>
</dbReference>
<dbReference type="Proteomes" id="UP000500938">
    <property type="component" value="Chromosome"/>
</dbReference>
<dbReference type="Pfam" id="PF00072">
    <property type="entry name" value="Response_reg"/>
    <property type="match status" value="1"/>
</dbReference>
<dbReference type="InterPro" id="IPR011006">
    <property type="entry name" value="CheY-like_superfamily"/>
</dbReference>
<dbReference type="InterPro" id="IPR036097">
    <property type="entry name" value="HisK_dim/P_sf"/>
</dbReference>
<evidence type="ECO:0000313" key="9">
    <source>
        <dbReference type="EMBL" id="QJR35821.1"/>
    </source>
</evidence>
<dbReference type="InterPro" id="IPR003661">
    <property type="entry name" value="HisK_dim/P_dom"/>
</dbReference>
<dbReference type="InterPro" id="IPR001789">
    <property type="entry name" value="Sig_transdc_resp-reg_receiver"/>
</dbReference>
<dbReference type="EC" id="2.7.13.3" evidence="2"/>
<dbReference type="Gene3D" id="3.40.50.2300">
    <property type="match status" value="1"/>
</dbReference>
<dbReference type="EMBL" id="CP053085">
    <property type="protein sequence ID" value="QJR35821.1"/>
    <property type="molecule type" value="Genomic_DNA"/>
</dbReference>
<dbReference type="CDD" id="cd00082">
    <property type="entry name" value="HisKA"/>
    <property type="match status" value="1"/>
</dbReference>
<evidence type="ECO:0000256" key="1">
    <source>
        <dbReference type="ARBA" id="ARBA00000085"/>
    </source>
</evidence>
<dbReference type="PROSITE" id="PS50113">
    <property type="entry name" value="PAC"/>
    <property type="match status" value="1"/>
</dbReference>
<dbReference type="InterPro" id="IPR001610">
    <property type="entry name" value="PAC"/>
</dbReference>
<dbReference type="SUPFAM" id="SSF55874">
    <property type="entry name" value="ATPase domain of HSP90 chaperone/DNA topoisomerase II/histidine kinase"/>
    <property type="match status" value="1"/>
</dbReference>
<gene>
    <name evidence="9" type="ORF">HKW67_10015</name>
</gene>
<feature type="modified residue" description="4-aspartylphosphate" evidence="4">
    <location>
        <position position="620"/>
    </location>
</feature>
<dbReference type="PROSITE" id="PS50110">
    <property type="entry name" value="RESPONSE_REGULATORY"/>
    <property type="match status" value="1"/>
</dbReference>
<feature type="domain" description="Response regulatory" evidence="7">
    <location>
        <begin position="569"/>
        <end position="685"/>
    </location>
</feature>
<dbReference type="Gene3D" id="3.30.450.20">
    <property type="entry name" value="PAS domain"/>
    <property type="match status" value="1"/>
</dbReference>
<feature type="transmembrane region" description="Helical" evidence="5">
    <location>
        <begin position="31"/>
        <end position="50"/>
    </location>
</feature>
<dbReference type="PRINTS" id="PR00344">
    <property type="entry name" value="BCTRLSENSOR"/>
</dbReference>
<name>A0A6M4IUJ7_9BACT</name>
<dbReference type="RefSeq" id="WP_171225251.1">
    <property type="nucleotide sequence ID" value="NZ_CP053085.1"/>
</dbReference>
<dbReference type="Gene3D" id="3.30.565.10">
    <property type="entry name" value="Histidine kinase-like ATPase, C-terminal domain"/>
    <property type="match status" value="1"/>
</dbReference>
<evidence type="ECO:0000256" key="2">
    <source>
        <dbReference type="ARBA" id="ARBA00012438"/>
    </source>
</evidence>
<dbReference type="InterPro" id="IPR035965">
    <property type="entry name" value="PAS-like_dom_sf"/>
</dbReference>
<reference evidence="9 10" key="1">
    <citation type="submission" date="2020-05" db="EMBL/GenBank/DDBJ databases">
        <title>Complete genome sequence of Gemmatimonas greenlandica TET16.</title>
        <authorList>
            <person name="Zeng Y."/>
        </authorList>
    </citation>
    <scope>NUCLEOTIDE SEQUENCE [LARGE SCALE GENOMIC DNA]</scope>
    <source>
        <strain evidence="9 10">TET16</strain>
    </source>
</reference>
<evidence type="ECO:0000313" key="10">
    <source>
        <dbReference type="Proteomes" id="UP000500938"/>
    </source>
</evidence>
<evidence type="ECO:0000259" key="7">
    <source>
        <dbReference type="PROSITE" id="PS50110"/>
    </source>
</evidence>
<evidence type="ECO:0000256" key="3">
    <source>
        <dbReference type="ARBA" id="ARBA00022553"/>
    </source>
</evidence>
<dbReference type="InterPro" id="IPR013656">
    <property type="entry name" value="PAS_4"/>
</dbReference>
<sequence length="695" mass="74275">MSLLAVIMRTGLMLGAVVCVPSVIMAMRAGLTGVIVIDVLAIAVLAALIVLKQLPFTVRATVFCLILYALGTGLLIWVGARSQIFLLGFSILTALLLGTRAGLASVVLSTVTLFLVGLWGSAAPEMLMTPQSQGVGFWFTVTLNFALIASLLVLAIGVVISAMEAALRQEILARSSFEQQRTVLRTLIDAMPDVVFTKDLYGRFELANRAACEQFSKESEAQLIGLTARDIFPTEYAAQRESEDARVFAGEPLLNAEAFRIRPDGTVRWFLVIKVPLRNALGEITGLIGISRDITDRKLAEVQRDQLQQELQQSQKMEAVGQLAGGIAHDFNNLLTIITGHSGLLLTSPDISPDVQESVEEIGNAADRAAALTRQLLAFSRQALTQPEVLDVNAVVLDTSKLLRRLIGEDISLSTTLDSQVAAVRADPSQLNQILMNLALNARDAMPTGGTLSIETGNVEIDHTFSAMHLSAAPGLYVMLRLSDSGSGMEPGVLSRIFEPFYTTKGVGKGTGLGLSMVFGIVQQSGGGIHVHSEPGHGSTFRIYLPAVPVSTPTVIEETGGRTPGGTETILLVEDDSGVRALALRALQGLGYDVLTANDGLEALEVATSTDKRIALLVTDVVMPNLSGPALVERLRTRLPHVAVLYVSGYTDDAVLRHGLLQAEVDFLQKPFTASALARKVRTVLDEHASGSAAR</sequence>
<dbReference type="SUPFAM" id="SSF55785">
    <property type="entry name" value="PYP-like sensor domain (PAS domain)"/>
    <property type="match status" value="1"/>
</dbReference>
<proteinExistence type="predicted"/>
<dbReference type="SMART" id="SM00448">
    <property type="entry name" value="REC"/>
    <property type="match status" value="1"/>
</dbReference>
<evidence type="ECO:0000256" key="5">
    <source>
        <dbReference type="SAM" id="Phobius"/>
    </source>
</evidence>
<dbReference type="InterPro" id="IPR004358">
    <property type="entry name" value="Sig_transdc_His_kin-like_C"/>
</dbReference>
<dbReference type="CDD" id="cd00130">
    <property type="entry name" value="PAS"/>
    <property type="match status" value="1"/>
</dbReference>
<dbReference type="CDD" id="cd00156">
    <property type="entry name" value="REC"/>
    <property type="match status" value="1"/>
</dbReference>
<keyword evidence="3 4" id="KW-0597">Phosphoprotein</keyword>
<dbReference type="PANTHER" id="PTHR43065:SF42">
    <property type="entry name" value="TWO-COMPONENT SENSOR PPRA"/>
    <property type="match status" value="1"/>
</dbReference>
<dbReference type="Pfam" id="PF02518">
    <property type="entry name" value="HATPase_c"/>
    <property type="match status" value="1"/>
</dbReference>
<dbReference type="SUPFAM" id="SSF47384">
    <property type="entry name" value="Homodimeric domain of signal transducing histidine kinase"/>
    <property type="match status" value="1"/>
</dbReference>
<dbReference type="SUPFAM" id="SSF52172">
    <property type="entry name" value="CheY-like"/>
    <property type="match status" value="1"/>
</dbReference>
<evidence type="ECO:0000259" key="6">
    <source>
        <dbReference type="PROSITE" id="PS50109"/>
    </source>
</evidence>
<dbReference type="Pfam" id="PF08448">
    <property type="entry name" value="PAS_4"/>
    <property type="match status" value="1"/>
</dbReference>
<dbReference type="InterPro" id="IPR000700">
    <property type="entry name" value="PAS-assoc_C"/>
</dbReference>
<evidence type="ECO:0000256" key="4">
    <source>
        <dbReference type="PROSITE-ProRule" id="PRU00169"/>
    </source>
</evidence>
<dbReference type="InterPro" id="IPR036890">
    <property type="entry name" value="HATPase_C_sf"/>
</dbReference>
<feature type="domain" description="PAC" evidence="8">
    <location>
        <begin position="254"/>
        <end position="306"/>
    </location>
</feature>
<protein>
    <recommendedName>
        <fullName evidence="2">histidine kinase</fullName>
        <ecNumber evidence="2">2.7.13.3</ecNumber>
    </recommendedName>
</protein>
<dbReference type="PANTHER" id="PTHR43065">
    <property type="entry name" value="SENSOR HISTIDINE KINASE"/>
    <property type="match status" value="1"/>
</dbReference>
<feature type="transmembrane region" description="Helical" evidence="5">
    <location>
        <begin position="56"/>
        <end position="77"/>
    </location>
</feature>
<dbReference type="KEGG" id="ggr:HKW67_10015"/>
<dbReference type="AlphaFoldDB" id="A0A6M4IUJ7"/>
<dbReference type="Pfam" id="PF00512">
    <property type="entry name" value="HisKA"/>
    <property type="match status" value="1"/>
</dbReference>
<feature type="transmembrane region" description="Helical" evidence="5">
    <location>
        <begin position="84"/>
        <end position="117"/>
    </location>
</feature>